<dbReference type="Proteomes" id="UP000596857">
    <property type="component" value="Unassembled WGS sequence"/>
</dbReference>
<keyword evidence="1" id="KW-1133">Transmembrane helix</keyword>
<dbReference type="RefSeq" id="WP_171720389.1">
    <property type="nucleotide sequence ID" value="NZ_WHOB01000089.1"/>
</dbReference>
<feature type="transmembrane region" description="Helical" evidence="1">
    <location>
        <begin position="166"/>
        <end position="184"/>
    </location>
</feature>
<reference evidence="2 3" key="1">
    <citation type="submission" date="2019-10" db="EMBL/GenBank/DDBJ databases">
        <title>Description of Paenibacillus terricola sp. nov.</title>
        <authorList>
            <person name="Carlier A."/>
            <person name="Qi S."/>
        </authorList>
    </citation>
    <scope>NUCLEOTIDE SEQUENCE [LARGE SCALE GENOMIC DNA]</scope>
    <source>
        <strain evidence="2 3">LMG 31459</strain>
    </source>
</reference>
<keyword evidence="3" id="KW-1185">Reference proteome</keyword>
<evidence type="ECO:0000313" key="3">
    <source>
        <dbReference type="Proteomes" id="UP000596857"/>
    </source>
</evidence>
<feature type="transmembrane region" description="Helical" evidence="1">
    <location>
        <begin position="204"/>
        <end position="224"/>
    </location>
</feature>
<name>A0ABX1YQF8_9BACL</name>
<dbReference type="InterPro" id="IPR019690">
    <property type="entry name" value="DUF2569"/>
</dbReference>
<evidence type="ECO:0000313" key="2">
    <source>
        <dbReference type="EMBL" id="NOU83182.1"/>
    </source>
</evidence>
<keyword evidence="1" id="KW-0472">Membrane</keyword>
<organism evidence="2 3">
    <name type="scientific">Paenibacillus phytohabitans</name>
    <dbReference type="NCBI Taxonomy" id="2654978"/>
    <lineage>
        <taxon>Bacteria</taxon>
        <taxon>Bacillati</taxon>
        <taxon>Bacillota</taxon>
        <taxon>Bacilli</taxon>
        <taxon>Bacillales</taxon>
        <taxon>Paenibacillaceae</taxon>
        <taxon>Paenibacillus</taxon>
    </lineage>
</organism>
<sequence>MAKAGLGIIFFVIGFILHRTYAADPNVIISIVIGGLGGIIGWATGGLIRPLHVKKAKPADDEAAAASEVVLESSDQPADESEPSGSGGWLGLFAIGIVLSLFAGVRMLYGNFSLFGSEGLKLLSDPDSSYYVASMLPSLVIETVLVCIQVVMILFILYLGLKHKKLFKYISISFIVYNILLNTIDTFMFSQVQTTLSGLIPDDTSYTDIFRSFIYAVIWIPYFLRSKRVKNTFIC</sequence>
<keyword evidence="1" id="KW-0812">Transmembrane</keyword>
<evidence type="ECO:0000256" key="1">
    <source>
        <dbReference type="SAM" id="Phobius"/>
    </source>
</evidence>
<gene>
    <name evidence="2" type="ORF">GC101_30415</name>
</gene>
<protein>
    <submittedName>
        <fullName evidence="2">DUF2569 family protein</fullName>
    </submittedName>
</protein>
<proteinExistence type="predicted"/>
<feature type="transmembrane region" description="Helical" evidence="1">
    <location>
        <begin position="129"/>
        <end position="159"/>
    </location>
</feature>
<dbReference type="EMBL" id="WHOB01000089">
    <property type="protein sequence ID" value="NOU83182.1"/>
    <property type="molecule type" value="Genomic_DNA"/>
</dbReference>
<comment type="caution">
    <text evidence="2">The sequence shown here is derived from an EMBL/GenBank/DDBJ whole genome shotgun (WGS) entry which is preliminary data.</text>
</comment>
<accession>A0ABX1YQF8</accession>
<feature type="transmembrane region" description="Helical" evidence="1">
    <location>
        <begin position="89"/>
        <end position="109"/>
    </location>
</feature>
<feature type="transmembrane region" description="Helical" evidence="1">
    <location>
        <begin position="32"/>
        <end position="48"/>
    </location>
</feature>
<dbReference type="Pfam" id="PF10754">
    <property type="entry name" value="DUF2569"/>
    <property type="match status" value="1"/>
</dbReference>